<dbReference type="HAMAP" id="MF_03050">
    <property type="entry name" value="MOCOS"/>
    <property type="match status" value="1"/>
</dbReference>
<keyword evidence="2 4" id="KW-0663">Pyridoxal phosphate</keyword>
<dbReference type="AlphaFoldDB" id="A0A8I6RZS3"/>
<dbReference type="SUPFAM" id="SSF53383">
    <property type="entry name" value="PLP-dependent transferases"/>
    <property type="match status" value="1"/>
</dbReference>
<dbReference type="PANTHER" id="PTHR14237">
    <property type="entry name" value="MOLYBDOPTERIN COFACTOR SULFURASE MOSC"/>
    <property type="match status" value="1"/>
</dbReference>
<dbReference type="EC" id="2.8.1.9" evidence="4"/>
<dbReference type="CTD" id="4118"/>
<dbReference type="InterPro" id="IPR000192">
    <property type="entry name" value="Aminotrans_V_dom"/>
</dbReference>
<sequence>MAEVEEFVDLLAGKRDIIKQEFKRLQEYCYLDHTGCAPYPSSLIANCLKDLTENVYSNPHSNSITSKLCSDSIDQVRFKILNHFNTDLNEYSVIFTSGATAALKLVADSFCWSDIIDSDEWQPKEFSNDCGDFVYMEDNHTSVLGMREVVTGNGAKIHCLPHSTATDTFSNGTSYTNFNRFKSNSLFVYSAQCNFSGVKYPLDWIEKVHQNILEGTTGKRSNWYCMLDAATYVSTNKLDLGKYKPDFICISFYKLFGYPTGLGALLVKNTSANVLYKKYYGGGTVLIALSCQSRHVPKPVIHERFEDGTLNFLSILSLNHGFSSLYDMVGSMDTVSRYCFNLAKYAFNSLLKLHHSNGNPAVHLYTDSAYDDITTQGNIVNFNLLRANGDYIGYAEVLNIANLHNIQLRTGCFCNPGACRRHLGLTLTDIKKHYQSGHVCGDDNDLVNGQPTGSVRVSFGYYTTKEDIDYFISVLRKCFVKEPAVFKMPALWTFIASNLKKKFGKSKDKLLPIETIEAMKYIYYWYSDNLTWSPQIDSQQEMVLEEKYNNKSEVYISDIFVYPIKSCGRYKVRKWELDSKGLMYDRQWMITNSYGVALTQKREPRMCLIKPVIDTTLGKLHLTSEGFENVSVDLEYQSVMSTAEASFCQSKVCQDRVQGVDCGDEVANWLSKVLGKQGLRLIRQVPEDTRAHKTNKGELSLVNQAQYLLINKKSVDWLGELLDENSDCPKESMIHRFRCNFVVTGLKNEFEEQEWQQVKIGGTLFNVDGLCSRCQMICINQDTGKKTKEPLTTLSASMQGKLKFGIYLSKVSNTKCVLAVGDSLEIVL</sequence>
<comment type="catalytic activity">
    <reaction evidence="4">
        <text>Mo-molybdopterin + L-cysteine + AH2 = thio-Mo-molybdopterin + L-alanine + A + H2O</text>
        <dbReference type="Rhea" id="RHEA:42636"/>
        <dbReference type="ChEBI" id="CHEBI:13193"/>
        <dbReference type="ChEBI" id="CHEBI:15377"/>
        <dbReference type="ChEBI" id="CHEBI:17499"/>
        <dbReference type="ChEBI" id="CHEBI:35235"/>
        <dbReference type="ChEBI" id="CHEBI:57972"/>
        <dbReference type="ChEBI" id="CHEBI:71302"/>
        <dbReference type="ChEBI" id="CHEBI:82685"/>
        <dbReference type="EC" id="2.8.1.9"/>
    </reaction>
</comment>
<dbReference type="PROSITE" id="PS51340">
    <property type="entry name" value="MOSC"/>
    <property type="match status" value="1"/>
</dbReference>
<dbReference type="GO" id="GO:0030170">
    <property type="term" value="F:pyridoxal phosphate binding"/>
    <property type="evidence" value="ECO:0007669"/>
    <property type="project" value="UniProtKB-UniRule"/>
</dbReference>
<evidence type="ECO:0000256" key="3">
    <source>
        <dbReference type="ARBA" id="ARBA00023150"/>
    </source>
</evidence>
<dbReference type="GO" id="GO:0008265">
    <property type="term" value="F:molybdenum cofactor sulfurtransferase activity"/>
    <property type="evidence" value="ECO:0007669"/>
    <property type="project" value="UniProtKB-UniRule"/>
</dbReference>
<evidence type="ECO:0000313" key="7">
    <source>
        <dbReference type="Proteomes" id="UP000494040"/>
    </source>
</evidence>
<protein>
    <recommendedName>
        <fullName evidence="4">Molybdenum cofactor sulfurase</fullName>
        <shortName evidence="4">MCS</shortName>
        <shortName evidence="4">MOS</shortName>
        <shortName evidence="4">MoCo sulfurase</shortName>
        <ecNumber evidence="4">2.8.1.9</ecNumber>
    </recommendedName>
    <alternativeName>
        <fullName evidence="4">Molybdenum cofactor sulfurtransferase</fullName>
    </alternativeName>
    <alternativeName>
        <fullName evidence="4">Protein maroon-like</fullName>
        <shortName evidence="4">Ma-l</shortName>
    </alternativeName>
</protein>
<feature type="domain" description="MOSC" evidence="5">
    <location>
        <begin position="679"/>
        <end position="827"/>
    </location>
</feature>
<feature type="active site" evidence="4">
    <location>
        <position position="414"/>
    </location>
</feature>
<dbReference type="Pfam" id="PF03473">
    <property type="entry name" value="MOSC"/>
    <property type="match status" value="1"/>
</dbReference>
<reference evidence="6" key="1">
    <citation type="submission" date="2022-01" db="UniProtKB">
        <authorList>
            <consortium name="EnsemblMetazoa"/>
        </authorList>
    </citation>
    <scope>IDENTIFICATION</scope>
</reference>
<dbReference type="PANTHER" id="PTHR14237:SF80">
    <property type="entry name" value="MOLYBDENUM COFACTOR SULFURASE"/>
    <property type="match status" value="1"/>
</dbReference>
<accession>A0A8I6RZS3</accession>
<evidence type="ECO:0000259" key="5">
    <source>
        <dbReference type="PROSITE" id="PS51340"/>
    </source>
</evidence>
<comment type="similarity">
    <text evidence="4">Belongs to the class-V pyridoxal-phosphate-dependent aminotransferase family. MOCOS subfamily.</text>
</comment>
<keyword evidence="7" id="KW-1185">Reference proteome</keyword>
<dbReference type="InterPro" id="IPR005303">
    <property type="entry name" value="MOCOS_middle"/>
</dbReference>
<dbReference type="InterPro" id="IPR011037">
    <property type="entry name" value="Pyrv_Knase-like_insert_dom_sf"/>
</dbReference>
<keyword evidence="1 4" id="KW-0808">Transferase</keyword>
<dbReference type="KEGG" id="clec:106669371"/>
<dbReference type="SUPFAM" id="SSF141673">
    <property type="entry name" value="MOSC N-terminal domain-like"/>
    <property type="match status" value="1"/>
</dbReference>
<dbReference type="InterPro" id="IPR015422">
    <property type="entry name" value="PyrdxlP-dep_Trfase_small"/>
</dbReference>
<dbReference type="GO" id="GO:0006777">
    <property type="term" value="P:Mo-molybdopterin cofactor biosynthetic process"/>
    <property type="evidence" value="ECO:0007669"/>
    <property type="project" value="UniProtKB-UniRule"/>
</dbReference>
<dbReference type="InterPro" id="IPR028886">
    <property type="entry name" value="MoCo_sulfurase"/>
</dbReference>
<dbReference type="GO" id="GO:0030151">
    <property type="term" value="F:molybdenum ion binding"/>
    <property type="evidence" value="ECO:0007669"/>
    <property type="project" value="UniProtKB-UniRule"/>
</dbReference>
<keyword evidence="3 4" id="KW-0501">Molybdenum cofactor biosynthesis</keyword>
<dbReference type="Pfam" id="PF03476">
    <property type="entry name" value="MOSC_N"/>
    <property type="match status" value="1"/>
</dbReference>
<dbReference type="Proteomes" id="UP000494040">
    <property type="component" value="Unassembled WGS sequence"/>
</dbReference>
<dbReference type="EnsemblMetazoa" id="XM_014398801.2">
    <property type="protein sequence ID" value="XP_014254287.1"/>
    <property type="gene ID" value="LOC106669371"/>
</dbReference>
<feature type="modified residue" description="N6-(pyridoxal phosphate)lysine" evidence="4">
    <location>
        <position position="254"/>
    </location>
</feature>
<dbReference type="GO" id="GO:0016829">
    <property type="term" value="F:lyase activity"/>
    <property type="evidence" value="ECO:0007669"/>
    <property type="project" value="UniProtKB-UniRule"/>
</dbReference>
<dbReference type="InterPro" id="IPR015424">
    <property type="entry name" value="PyrdxlP-dep_Trfase"/>
</dbReference>
<evidence type="ECO:0000256" key="4">
    <source>
        <dbReference type="HAMAP-Rule" id="MF_03050"/>
    </source>
</evidence>
<evidence type="ECO:0000256" key="1">
    <source>
        <dbReference type="ARBA" id="ARBA00022679"/>
    </source>
</evidence>
<dbReference type="OrthoDB" id="420046at2759"/>
<organism evidence="6 7">
    <name type="scientific">Cimex lectularius</name>
    <name type="common">Bed bug</name>
    <name type="synonym">Acanthia lectularia</name>
    <dbReference type="NCBI Taxonomy" id="79782"/>
    <lineage>
        <taxon>Eukaryota</taxon>
        <taxon>Metazoa</taxon>
        <taxon>Ecdysozoa</taxon>
        <taxon>Arthropoda</taxon>
        <taxon>Hexapoda</taxon>
        <taxon>Insecta</taxon>
        <taxon>Pterygota</taxon>
        <taxon>Neoptera</taxon>
        <taxon>Paraneoptera</taxon>
        <taxon>Hemiptera</taxon>
        <taxon>Heteroptera</taxon>
        <taxon>Panheteroptera</taxon>
        <taxon>Cimicomorpha</taxon>
        <taxon>Cimicidae</taxon>
        <taxon>Cimex</taxon>
    </lineage>
</organism>
<comment type="cofactor">
    <cofactor evidence="4">
        <name>pyridoxal 5'-phosphate</name>
        <dbReference type="ChEBI" id="CHEBI:597326"/>
    </cofactor>
</comment>
<proteinExistence type="inferred from homology"/>
<dbReference type="OMA" id="PCTRCQM"/>
<dbReference type="SUPFAM" id="SSF50800">
    <property type="entry name" value="PK beta-barrel domain-like"/>
    <property type="match status" value="1"/>
</dbReference>
<evidence type="ECO:0000256" key="2">
    <source>
        <dbReference type="ARBA" id="ARBA00022898"/>
    </source>
</evidence>
<dbReference type="Pfam" id="PF00266">
    <property type="entry name" value="Aminotran_5"/>
    <property type="match status" value="1"/>
</dbReference>
<dbReference type="Gene3D" id="3.90.1150.10">
    <property type="entry name" value="Aspartate Aminotransferase, domain 1"/>
    <property type="match status" value="1"/>
</dbReference>
<dbReference type="Gene3D" id="3.40.640.10">
    <property type="entry name" value="Type I PLP-dependent aspartate aminotransferase-like (Major domain)"/>
    <property type="match status" value="1"/>
</dbReference>
<dbReference type="InterPro" id="IPR015421">
    <property type="entry name" value="PyrdxlP-dep_Trfase_major"/>
</dbReference>
<name>A0A8I6RZS3_CIMLE</name>
<evidence type="ECO:0000313" key="6">
    <source>
        <dbReference type="EnsemblMetazoa" id="XP_014254287.1"/>
    </source>
</evidence>
<dbReference type="InterPro" id="IPR005302">
    <property type="entry name" value="MoCF_Sase_C"/>
</dbReference>
<dbReference type="GeneID" id="106669371"/>
<gene>
    <name evidence="4" type="primary">mal</name>
</gene>
<comment type="function">
    <text evidence="4">Sulfurates the molybdenum cofactor. Sulfation of molybdenum is essential for xanthine dehydrogenase (XDH) and aldehyde oxidase (ADO) enzymes in which molybdenum cofactor is liganded by 1 oxygen and 1 sulfur atom in active form.</text>
</comment>